<feature type="domain" description="HTH cro/C1-type" evidence="1">
    <location>
        <begin position="21"/>
        <end position="72"/>
    </location>
</feature>
<dbReference type="HOGENOM" id="CLU_153788_4_2_4"/>
<evidence type="ECO:0000313" key="3">
    <source>
        <dbReference type="Proteomes" id="UP000066014"/>
    </source>
</evidence>
<dbReference type="KEGG" id="cbab:SMCB_0556"/>
<dbReference type="Pfam" id="PF13560">
    <property type="entry name" value="HTH_31"/>
    <property type="match status" value="1"/>
</dbReference>
<reference evidence="2 3" key="1">
    <citation type="journal article" date="2014" name="Nat. Commun.">
        <title>Physiological and genomic features of highly alkaliphilic hydrogen-utilizing Betaproteobacteria from a continental serpentinizing site.</title>
        <authorList>
            <person name="Suzuki S."/>
            <person name="Kuenen J.G."/>
            <person name="Schipper K."/>
            <person name="van der Velde S."/>
            <person name="Ishii S."/>
            <person name="Wu A."/>
            <person name="Sorokin D.Y."/>
            <person name="Tenney A."/>
            <person name="Meng X.Y."/>
            <person name="Morrill P.L."/>
            <person name="Kamagata Y."/>
            <person name="Muyzer G."/>
            <person name="Nealson K.H."/>
        </authorList>
    </citation>
    <scope>NUCLEOTIDE SEQUENCE [LARGE SCALE GENOMIC DNA]</scope>
    <source>
        <strain evidence="2 3">B1</strain>
    </source>
</reference>
<dbReference type="RefSeq" id="WP_045534907.1">
    <property type="nucleotide sequence ID" value="NZ_AP014569.1"/>
</dbReference>
<dbReference type="GO" id="GO:0003677">
    <property type="term" value="F:DNA binding"/>
    <property type="evidence" value="ECO:0007669"/>
    <property type="project" value="InterPro"/>
</dbReference>
<name>A0A060NV65_9BURK</name>
<gene>
    <name evidence="2" type="ORF">SMCB_0556</name>
</gene>
<dbReference type="SUPFAM" id="SSF47413">
    <property type="entry name" value="lambda repressor-like DNA-binding domains"/>
    <property type="match status" value="1"/>
</dbReference>
<dbReference type="STRING" id="1458426.SMCB_0556"/>
<proteinExistence type="predicted"/>
<dbReference type="CDD" id="cd00093">
    <property type="entry name" value="HTH_XRE"/>
    <property type="match status" value="1"/>
</dbReference>
<accession>A0A060NV65</accession>
<sequence length="107" mass="11997">MVDFALALPEEVCLELGQRARARRLALNLSVDELAQRVGISNKTLGNFERTGRCTLETFARILEALNALHDLSPVLVLQSKSIEDMRLKAAVATRQRAYTKARKRSM</sequence>
<dbReference type="PROSITE" id="PS50943">
    <property type="entry name" value="HTH_CROC1"/>
    <property type="match status" value="1"/>
</dbReference>
<dbReference type="InterPro" id="IPR001387">
    <property type="entry name" value="Cro/C1-type_HTH"/>
</dbReference>
<protein>
    <submittedName>
        <fullName evidence="2">Predicted transcriptional regulators</fullName>
    </submittedName>
</protein>
<dbReference type="EMBL" id="AP014569">
    <property type="protein sequence ID" value="BAO82784.1"/>
    <property type="molecule type" value="Genomic_DNA"/>
</dbReference>
<evidence type="ECO:0000259" key="1">
    <source>
        <dbReference type="PROSITE" id="PS50943"/>
    </source>
</evidence>
<evidence type="ECO:0000313" key="2">
    <source>
        <dbReference type="EMBL" id="BAO82784.1"/>
    </source>
</evidence>
<dbReference type="Proteomes" id="UP000066014">
    <property type="component" value="Chromosome"/>
</dbReference>
<dbReference type="AlphaFoldDB" id="A0A060NV65"/>
<dbReference type="Gene3D" id="1.10.260.40">
    <property type="entry name" value="lambda repressor-like DNA-binding domains"/>
    <property type="match status" value="1"/>
</dbReference>
<dbReference type="SMART" id="SM00530">
    <property type="entry name" value="HTH_XRE"/>
    <property type="match status" value="1"/>
</dbReference>
<dbReference type="OrthoDB" id="6433578at2"/>
<keyword evidence="3" id="KW-1185">Reference proteome</keyword>
<dbReference type="InterPro" id="IPR010982">
    <property type="entry name" value="Lambda_DNA-bd_dom_sf"/>
</dbReference>
<organism evidence="2 3">
    <name type="scientific">Serpentinimonas maccroryi</name>
    <dbReference type="NCBI Taxonomy" id="1458426"/>
    <lineage>
        <taxon>Bacteria</taxon>
        <taxon>Pseudomonadati</taxon>
        <taxon>Pseudomonadota</taxon>
        <taxon>Betaproteobacteria</taxon>
        <taxon>Burkholderiales</taxon>
        <taxon>Comamonadaceae</taxon>
        <taxon>Serpentinimonas</taxon>
    </lineage>
</organism>